<reference evidence="3" key="1">
    <citation type="submission" date="2016-06" db="UniProtKB">
        <authorList>
            <consortium name="WormBaseParasite"/>
        </authorList>
    </citation>
    <scope>IDENTIFICATION</scope>
</reference>
<evidence type="ECO:0000313" key="1">
    <source>
        <dbReference type="EMBL" id="VDM00923.1"/>
    </source>
</evidence>
<protein>
    <submittedName>
        <fullName evidence="3">Reverse transcriptase domain-containing protein</fullName>
    </submittedName>
</protein>
<evidence type="ECO:0000313" key="2">
    <source>
        <dbReference type="Proteomes" id="UP000275846"/>
    </source>
</evidence>
<dbReference type="OrthoDB" id="10063405at2759"/>
<evidence type="ECO:0000313" key="3">
    <source>
        <dbReference type="WBParaSite" id="SSLN_0001508701-mRNA-1"/>
    </source>
</evidence>
<accession>A0A183TDI9</accession>
<name>A0A183TDI9_SCHSO</name>
<sequence>MDACSGNPDGSPISGYLVEAILQELETRVFQIYKPKFWMRYVDDTFVILHREAKEDFKGDQNSIFPQIQYTLEGEKDEVLPFLDGQILRQEDGTLQTGMFRKATNTVKILHYNSNHPPPHKRSCI</sequence>
<keyword evidence="2" id="KW-1185">Reference proteome</keyword>
<dbReference type="WBParaSite" id="SSLN_0001508701-mRNA-1">
    <property type="protein sequence ID" value="SSLN_0001508701-mRNA-1"/>
    <property type="gene ID" value="SSLN_0001508701"/>
</dbReference>
<dbReference type="AlphaFoldDB" id="A0A183TDI9"/>
<dbReference type="PANTHER" id="PTHR21301:SF10">
    <property type="entry name" value="REVERSE TRANSCRIPTASE DOMAIN-CONTAINING PROTEIN"/>
    <property type="match status" value="1"/>
</dbReference>
<organism evidence="3">
    <name type="scientific">Schistocephalus solidus</name>
    <name type="common">Tapeworm</name>
    <dbReference type="NCBI Taxonomy" id="70667"/>
    <lineage>
        <taxon>Eukaryota</taxon>
        <taxon>Metazoa</taxon>
        <taxon>Spiralia</taxon>
        <taxon>Lophotrochozoa</taxon>
        <taxon>Platyhelminthes</taxon>
        <taxon>Cestoda</taxon>
        <taxon>Eucestoda</taxon>
        <taxon>Diphyllobothriidea</taxon>
        <taxon>Diphyllobothriidae</taxon>
        <taxon>Schistocephalus</taxon>
    </lineage>
</organism>
<dbReference type="EMBL" id="UYSU01039070">
    <property type="protein sequence ID" value="VDM00923.1"/>
    <property type="molecule type" value="Genomic_DNA"/>
</dbReference>
<gene>
    <name evidence="1" type="ORF">SSLN_LOCUS14537</name>
</gene>
<reference evidence="1 2" key="2">
    <citation type="submission" date="2018-11" db="EMBL/GenBank/DDBJ databases">
        <authorList>
            <consortium name="Pathogen Informatics"/>
        </authorList>
    </citation>
    <scope>NUCLEOTIDE SEQUENCE [LARGE SCALE GENOMIC DNA]</scope>
    <source>
        <strain evidence="1 2">NST_G2</strain>
    </source>
</reference>
<dbReference type="PANTHER" id="PTHR21301">
    <property type="entry name" value="REVERSE TRANSCRIPTASE"/>
    <property type="match status" value="1"/>
</dbReference>
<dbReference type="Proteomes" id="UP000275846">
    <property type="component" value="Unassembled WGS sequence"/>
</dbReference>
<proteinExistence type="predicted"/>